<dbReference type="InterPro" id="IPR014803">
    <property type="entry name" value="DNA_repair_Nse5/Nse6"/>
</dbReference>
<dbReference type="STRING" id="1266660.A0A1G4JWH6"/>
<keyword evidence="3" id="KW-1185">Reference proteome</keyword>
<evidence type="ECO:0000313" key="3">
    <source>
        <dbReference type="Proteomes" id="UP000190274"/>
    </source>
</evidence>
<dbReference type="EMBL" id="LT598457">
    <property type="protein sequence ID" value="SCU95427.1"/>
    <property type="molecule type" value="Genomic_DNA"/>
</dbReference>
<dbReference type="Pfam" id="PF08691">
    <property type="entry name" value="Nse5"/>
    <property type="match status" value="1"/>
</dbReference>
<protein>
    <submittedName>
        <fullName evidence="2">LADA_0G15566g1_1</fullName>
    </submittedName>
</protein>
<dbReference type="Proteomes" id="UP000190274">
    <property type="component" value="Chromosome G"/>
</dbReference>
<evidence type="ECO:0000313" key="2">
    <source>
        <dbReference type="EMBL" id="SCU95427.1"/>
    </source>
</evidence>
<feature type="region of interest" description="Disordered" evidence="1">
    <location>
        <begin position="24"/>
        <end position="93"/>
    </location>
</feature>
<name>A0A1G4JWH6_9SACH</name>
<dbReference type="AlphaFoldDB" id="A0A1G4JWH6"/>
<proteinExistence type="predicted"/>
<sequence>MDTASQTNDSDSVTDSSNYVSAASSIEALDAQHNRDQDFVGDSQDSDVASLSGRNELFRDNASLSESSEEGSTDSFNPLADLGISDSAAPELKPSRPARIDFVEFHKGHRFDDELLPRLQKFEEVSKTTDSLSQQPKRVNDQNSLRELQSKLAHKVPRAYLEMVLRENNYHQYEDWHFMTEDSQGKDCDPWEQFLNPHGHLPQPSLKEFLVSIGVPTSFMPETAEKISVTMFDRMNYLESVSWMCQQLEHYVDSSGFTKTFIRYILDRNIYDSAECNSMWCSKVYGQLCEDHFLRTYLQLVENDEYMLHLRVARQIPEIHGPLLEALHPNAGQQVFAEKFHELLNSKEYRKLLYFILFILGTDKLPFGRNDITLHFKNQIHDFCEDGNNLELIVLKSYINLFLNR</sequence>
<evidence type="ECO:0000256" key="1">
    <source>
        <dbReference type="SAM" id="MobiDB-lite"/>
    </source>
</evidence>
<organism evidence="2 3">
    <name type="scientific">Lachancea dasiensis</name>
    <dbReference type="NCBI Taxonomy" id="1072105"/>
    <lineage>
        <taxon>Eukaryota</taxon>
        <taxon>Fungi</taxon>
        <taxon>Dikarya</taxon>
        <taxon>Ascomycota</taxon>
        <taxon>Saccharomycotina</taxon>
        <taxon>Saccharomycetes</taxon>
        <taxon>Saccharomycetales</taxon>
        <taxon>Saccharomycetaceae</taxon>
        <taxon>Lachancea</taxon>
    </lineage>
</organism>
<reference evidence="3" key="1">
    <citation type="submission" date="2016-03" db="EMBL/GenBank/DDBJ databases">
        <authorList>
            <person name="Devillers H."/>
        </authorList>
    </citation>
    <scope>NUCLEOTIDE SEQUENCE [LARGE SCALE GENOMIC DNA]</scope>
</reference>
<dbReference type="OrthoDB" id="4066051at2759"/>
<gene>
    <name evidence="2" type="ORF">LADA_0G15566G</name>
</gene>
<accession>A0A1G4JWH6</accession>